<gene>
    <name evidence="4" type="ORF">JAO78_013105</name>
</gene>
<proteinExistence type="inferred from homology"/>
<protein>
    <recommendedName>
        <fullName evidence="3">Glycoside hydrolase family 57 N-terminal domain-containing protein</fullName>
    </recommendedName>
</protein>
<dbReference type="CDD" id="cd10794">
    <property type="entry name" value="GH57N_PfGalA_like"/>
    <property type="match status" value="1"/>
</dbReference>
<organism evidence="4 5">
    <name type="scientific">Alishewanella maricola</name>
    <dbReference type="NCBI Taxonomy" id="2795740"/>
    <lineage>
        <taxon>Bacteria</taxon>
        <taxon>Pseudomonadati</taxon>
        <taxon>Pseudomonadota</taxon>
        <taxon>Gammaproteobacteria</taxon>
        <taxon>Alteromonadales</taxon>
        <taxon>Alteromonadaceae</taxon>
        <taxon>Alishewanella</taxon>
    </lineage>
</organism>
<dbReference type="RefSeq" id="WP_226751812.1">
    <property type="nucleotide sequence ID" value="NZ_JAEINI020000010.1"/>
</dbReference>
<dbReference type="PANTHER" id="PTHR36306:SF1">
    <property type="entry name" value="ALPHA-AMYLASE-RELATED"/>
    <property type="match status" value="1"/>
</dbReference>
<comment type="caution">
    <text evidence="4">The sequence shown here is derived from an EMBL/GenBank/DDBJ whole genome shotgun (WGS) entry which is preliminary data.</text>
</comment>
<dbReference type="EMBL" id="JAEINI020000010">
    <property type="protein sequence ID" value="MCB5227750.1"/>
    <property type="molecule type" value="Genomic_DNA"/>
</dbReference>
<comment type="similarity">
    <text evidence="1">Belongs to the glycosyl hydrolase 57 family.</text>
</comment>
<dbReference type="Pfam" id="PF03065">
    <property type="entry name" value="Glyco_hydro_57"/>
    <property type="match status" value="1"/>
</dbReference>
<evidence type="ECO:0000256" key="2">
    <source>
        <dbReference type="ARBA" id="ARBA00023277"/>
    </source>
</evidence>
<dbReference type="InterPro" id="IPR011330">
    <property type="entry name" value="Glyco_hydro/deAcase_b/a-brl"/>
</dbReference>
<evidence type="ECO:0000313" key="5">
    <source>
        <dbReference type="Proteomes" id="UP000633814"/>
    </source>
</evidence>
<dbReference type="Gene3D" id="3.20.110.20">
    <property type="match status" value="1"/>
</dbReference>
<dbReference type="Proteomes" id="UP000633814">
    <property type="component" value="Unassembled WGS sequence"/>
</dbReference>
<evidence type="ECO:0000313" key="4">
    <source>
        <dbReference type="EMBL" id="MCB5227750.1"/>
    </source>
</evidence>
<dbReference type="InterPro" id="IPR004300">
    <property type="entry name" value="Glyco_hydro_57_N"/>
</dbReference>
<sequence length="655" mass="74721">MKRGYLLFHLNLAFSSIAESARPEVIQQCYWPILELIEKSNIPIGIELTGWTLQQINHLDPVWVNKFKTLLAQQRCELIGSGWSQLIGPLVPFQVNLWNQKLALALYQTLLNYRPTLVLVNEMAFASSLVELYQQVGYHGLIMDRDNIRLALKYEHHDMPTHACGVTTTKLPVLWSDSVLFQRLQRAVHGDIPIVQYLNFVQQRMASEELPLAIYANDAEVFNYRPGRFSTEGKTHPEGEWTRLQRILKQLQEQTGIEFISPTDALKLSKLQPENAMRLSSLNQPIPVKKQAKYNVNRWAAAGRDNIWLNTQCHSQYQQLSHDANSYQWQTLCELWASDFRTHITQERWLSCLQKLSTIDRVTSPSTVQTLASDTENKLELKIDDEAIYWHLATSQIKLTLNLRRGMSIDSLAFKSWQFKPLLVTKHQGYFDTIALAADFYSGGLIIEMPGLRRRITDLEWVNPELTDELNFHVITAKLDLAHFNLTKIIKISKTTEELRISYQLDPPVRNDAIIRLGIMTINMTELEQPATLEVWQGGALPEHFSLADECDHTHNVSTLVSSSASFGATTGQISIGDQHRAITLSWNPALCAAVPLLLNRRYKQQHLTRIFFSLSELDDTFKAGGHLLNFELAITPGSLSRAEESQIPSVMIQQ</sequence>
<keyword evidence="5" id="KW-1185">Reference proteome</keyword>
<accession>A0ABS8C736</accession>
<evidence type="ECO:0000259" key="3">
    <source>
        <dbReference type="Pfam" id="PF03065"/>
    </source>
</evidence>
<dbReference type="InterPro" id="IPR052046">
    <property type="entry name" value="GH57_Enzymes"/>
</dbReference>
<dbReference type="SUPFAM" id="SSF88713">
    <property type="entry name" value="Glycoside hydrolase/deacetylase"/>
    <property type="match status" value="1"/>
</dbReference>
<dbReference type="PANTHER" id="PTHR36306">
    <property type="entry name" value="ALPHA-AMYLASE-RELATED-RELATED"/>
    <property type="match status" value="1"/>
</dbReference>
<feature type="domain" description="Glycoside hydrolase family 57 N-terminal" evidence="3">
    <location>
        <begin position="23"/>
        <end position="277"/>
    </location>
</feature>
<evidence type="ECO:0000256" key="1">
    <source>
        <dbReference type="ARBA" id="ARBA00006821"/>
    </source>
</evidence>
<reference evidence="4 5" key="1">
    <citation type="submission" date="2021-10" db="EMBL/GenBank/DDBJ databases">
        <title>Alishewanella koreense sp. nov. isolated from seawater of southwestern coast in South Korea and the proposal for the reclassification of Rheinheimera perlucida and Rheinheimera tuosuensis as Arsukibacterium perlucida and Arsukibacterium tuosuensis.</title>
        <authorList>
            <person name="Kim K.H."/>
            <person name="Ruan W."/>
            <person name="Kim K.R."/>
            <person name="Baek J.H."/>
            <person name="Jeon C.O."/>
        </authorList>
    </citation>
    <scope>NUCLEOTIDE SEQUENCE [LARGE SCALE GENOMIC DNA]</scope>
    <source>
        <strain evidence="4 5">16-MA</strain>
    </source>
</reference>
<keyword evidence="2" id="KW-0119">Carbohydrate metabolism</keyword>
<name>A0ABS8C736_9ALTE</name>